<dbReference type="GO" id="GO:0003682">
    <property type="term" value="F:chromatin binding"/>
    <property type="evidence" value="ECO:0007669"/>
    <property type="project" value="EnsemblMetazoa"/>
</dbReference>
<evidence type="ECO:0000256" key="4">
    <source>
        <dbReference type="PROSITE-ProRule" id="PRU00146"/>
    </source>
</evidence>
<feature type="domain" description="PHD-type" evidence="6">
    <location>
        <begin position="231"/>
        <end position="283"/>
    </location>
</feature>
<dbReference type="GeneID" id="6505108"/>
<feature type="compositionally biased region" description="Acidic residues" evidence="5">
    <location>
        <begin position="488"/>
        <end position="498"/>
    </location>
</feature>
<dbReference type="HOGENOM" id="CLU_534506_0_0_1"/>
<dbReference type="InterPro" id="IPR001660">
    <property type="entry name" value="SAM"/>
</dbReference>
<dbReference type="GO" id="GO:0090575">
    <property type="term" value="C:RNA polymerase II transcription regulator complex"/>
    <property type="evidence" value="ECO:0007669"/>
    <property type="project" value="EnsemblMetazoa"/>
</dbReference>
<dbReference type="InterPro" id="IPR001965">
    <property type="entry name" value="Znf_PHD"/>
</dbReference>
<dbReference type="GO" id="GO:0006357">
    <property type="term" value="P:regulation of transcription by RNA polymerase II"/>
    <property type="evidence" value="ECO:0007669"/>
    <property type="project" value="EnsemblMetazoa"/>
</dbReference>
<dbReference type="InterPro" id="IPR013761">
    <property type="entry name" value="SAM/pointed_sf"/>
</dbReference>
<dbReference type="SMART" id="SM00249">
    <property type="entry name" value="PHD"/>
    <property type="match status" value="2"/>
</dbReference>
<keyword evidence="3" id="KW-0862">Zinc</keyword>
<dbReference type="Gene3D" id="3.30.40.10">
    <property type="entry name" value="Zinc/RING finger domain, C3HC4 (zinc finger)"/>
    <property type="match status" value="2"/>
</dbReference>
<evidence type="ECO:0000256" key="2">
    <source>
        <dbReference type="ARBA" id="ARBA00022771"/>
    </source>
</evidence>
<dbReference type="SUPFAM" id="SSF57903">
    <property type="entry name" value="FYVE/PHD zinc finger"/>
    <property type="match status" value="2"/>
</dbReference>
<feature type="region of interest" description="Disordered" evidence="5">
    <location>
        <begin position="488"/>
        <end position="507"/>
    </location>
</feature>
<feature type="compositionally biased region" description="Polar residues" evidence="5">
    <location>
        <begin position="154"/>
        <end position="178"/>
    </location>
</feature>
<keyword evidence="8" id="KW-1185">Reference proteome</keyword>
<dbReference type="InParanoid" id="B3MWH3"/>
<name>B3MWH3_DROAN</name>
<dbReference type="EMBL" id="CH902625">
    <property type="protein sequence ID" value="EDV34958.1"/>
    <property type="molecule type" value="Genomic_DNA"/>
</dbReference>
<evidence type="ECO:0000256" key="5">
    <source>
        <dbReference type="SAM" id="MobiDB-lite"/>
    </source>
</evidence>
<feature type="compositionally biased region" description="Basic and acidic residues" evidence="5">
    <location>
        <begin position="314"/>
        <end position="397"/>
    </location>
</feature>
<dbReference type="OMA" id="CRYCQVC"/>
<feature type="region of interest" description="Disordered" evidence="5">
    <location>
        <begin position="56"/>
        <end position="137"/>
    </location>
</feature>
<dbReference type="KEGG" id="dan:6505108"/>
<feature type="compositionally biased region" description="Pro residues" evidence="5">
    <location>
        <begin position="124"/>
        <end position="136"/>
    </location>
</feature>
<reference evidence="7 8" key="1">
    <citation type="journal article" date="2007" name="Nature">
        <title>Evolution of genes and genomes on the Drosophila phylogeny.</title>
        <authorList>
            <consortium name="Drosophila 12 Genomes Consortium"/>
            <person name="Clark A.G."/>
            <person name="Eisen M.B."/>
            <person name="Smith D.R."/>
            <person name="Bergman C.M."/>
            <person name="Oliver B."/>
            <person name="Markow T.A."/>
            <person name="Kaufman T.C."/>
            <person name="Kellis M."/>
            <person name="Gelbart W."/>
            <person name="Iyer V.N."/>
            <person name="Pollard D.A."/>
            <person name="Sackton T.B."/>
            <person name="Larracuente A.M."/>
            <person name="Singh N.D."/>
            <person name="Abad J.P."/>
            <person name="Abt D.N."/>
            <person name="Adryan B."/>
            <person name="Aguade M."/>
            <person name="Akashi H."/>
            <person name="Anderson W.W."/>
            <person name="Aquadro C.F."/>
            <person name="Ardell D.H."/>
            <person name="Arguello R."/>
            <person name="Artieri C.G."/>
            <person name="Barbash D.A."/>
            <person name="Barker D."/>
            <person name="Barsanti P."/>
            <person name="Batterham P."/>
            <person name="Batzoglou S."/>
            <person name="Begun D."/>
            <person name="Bhutkar A."/>
            <person name="Blanco E."/>
            <person name="Bosak S.A."/>
            <person name="Bradley R.K."/>
            <person name="Brand A.D."/>
            <person name="Brent M.R."/>
            <person name="Brooks A.N."/>
            <person name="Brown R.H."/>
            <person name="Butlin R.K."/>
            <person name="Caggese C."/>
            <person name="Calvi B.R."/>
            <person name="Bernardo de Carvalho A."/>
            <person name="Caspi A."/>
            <person name="Castrezana S."/>
            <person name="Celniker S.E."/>
            <person name="Chang J.L."/>
            <person name="Chapple C."/>
            <person name="Chatterji S."/>
            <person name="Chinwalla A."/>
            <person name="Civetta A."/>
            <person name="Clifton S.W."/>
            <person name="Comeron J.M."/>
            <person name="Costello J.C."/>
            <person name="Coyne J.A."/>
            <person name="Daub J."/>
            <person name="David R.G."/>
            <person name="Delcher A.L."/>
            <person name="Delehaunty K."/>
            <person name="Do C.B."/>
            <person name="Ebling H."/>
            <person name="Edwards K."/>
            <person name="Eickbush T."/>
            <person name="Evans J.D."/>
            <person name="Filipski A."/>
            <person name="Findeiss S."/>
            <person name="Freyhult E."/>
            <person name="Fulton L."/>
            <person name="Fulton R."/>
            <person name="Garcia A.C."/>
            <person name="Gardiner A."/>
            <person name="Garfield D.A."/>
            <person name="Garvin B.E."/>
            <person name="Gibson G."/>
            <person name="Gilbert D."/>
            <person name="Gnerre S."/>
            <person name="Godfrey J."/>
            <person name="Good R."/>
            <person name="Gotea V."/>
            <person name="Gravely B."/>
            <person name="Greenberg A.J."/>
            <person name="Griffiths-Jones S."/>
            <person name="Gross S."/>
            <person name="Guigo R."/>
            <person name="Gustafson E.A."/>
            <person name="Haerty W."/>
            <person name="Hahn M.W."/>
            <person name="Halligan D.L."/>
            <person name="Halpern A.L."/>
            <person name="Halter G.M."/>
            <person name="Han M.V."/>
            <person name="Heger A."/>
            <person name="Hillier L."/>
            <person name="Hinrichs A.S."/>
            <person name="Holmes I."/>
            <person name="Hoskins R.A."/>
            <person name="Hubisz M.J."/>
            <person name="Hultmark D."/>
            <person name="Huntley M.A."/>
            <person name="Jaffe D.B."/>
            <person name="Jagadeeshan S."/>
            <person name="Jeck W.R."/>
            <person name="Johnson J."/>
            <person name="Jones C.D."/>
            <person name="Jordan W.C."/>
            <person name="Karpen G.H."/>
            <person name="Kataoka E."/>
            <person name="Keightley P.D."/>
            <person name="Kheradpour P."/>
            <person name="Kirkness E.F."/>
            <person name="Koerich L.B."/>
            <person name="Kristiansen K."/>
            <person name="Kudrna D."/>
            <person name="Kulathinal R.J."/>
            <person name="Kumar S."/>
            <person name="Kwok R."/>
            <person name="Lander E."/>
            <person name="Langley C.H."/>
            <person name="Lapoint R."/>
            <person name="Lazzaro B.P."/>
            <person name="Lee S.J."/>
            <person name="Levesque L."/>
            <person name="Li R."/>
            <person name="Lin C.F."/>
            <person name="Lin M.F."/>
            <person name="Lindblad-Toh K."/>
            <person name="Llopart A."/>
            <person name="Long M."/>
            <person name="Low L."/>
            <person name="Lozovsky E."/>
            <person name="Lu J."/>
            <person name="Luo M."/>
            <person name="Machado C.A."/>
            <person name="Makalowski W."/>
            <person name="Marzo M."/>
            <person name="Matsuda M."/>
            <person name="Matzkin L."/>
            <person name="McAllister B."/>
            <person name="McBride C.S."/>
            <person name="McKernan B."/>
            <person name="McKernan K."/>
            <person name="Mendez-Lago M."/>
            <person name="Minx P."/>
            <person name="Mollenhauer M.U."/>
            <person name="Montooth K."/>
            <person name="Mount S.M."/>
            <person name="Mu X."/>
            <person name="Myers E."/>
            <person name="Negre B."/>
            <person name="Newfeld S."/>
            <person name="Nielsen R."/>
            <person name="Noor M.A."/>
            <person name="O'Grady P."/>
            <person name="Pachter L."/>
            <person name="Papaceit M."/>
            <person name="Parisi M.J."/>
            <person name="Parisi M."/>
            <person name="Parts L."/>
            <person name="Pedersen J.S."/>
            <person name="Pesole G."/>
            <person name="Phillippy A.M."/>
            <person name="Ponting C.P."/>
            <person name="Pop M."/>
            <person name="Porcelli D."/>
            <person name="Powell J.R."/>
            <person name="Prohaska S."/>
            <person name="Pruitt K."/>
            <person name="Puig M."/>
            <person name="Quesneville H."/>
            <person name="Ram K.R."/>
            <person name="Rand D."/>
            <person name="Rasmussen M.D."/>
            <person name="Reed L.K."/>
            <person name="Reenan R."/>
            <person name="Reily A."/>
            <person name="Remington K.A."/>
            <person name="Rieger T.T."/>
            <person name="Ritchie M.G."/>
            <person name="Robin C."/>
            <person name="Rogers Y.H."/>
            <person name="Rohde C."/>
            <person name="Rozas J."/>
            <person name="Rubenfield M.J."/>
            <person name="Ruiz A."/>
            <person name="Russo S."/>
            <person name="Salzberg S.L."/>
            <person name="Sanchez-Gracia A."/>
            <person name="Saranga D.J."/>
            <person name="Sato H."/>
            <person name="Schaeffer S.W."/>
            <person name="Schatz M.C."/>
            <person name="Schlenke T."/>
            <person name="Schwartz R."/>
            <person name="Segarra C."/>
            <person name="Singh R.S."/>
            <person name="Sirot L."/>
            <person name="Sirota M."/>
            <person name="Sisneros N.B."/>
            <person name="Smith C.D."/>
            <person name="Smith T.F."/>
            <person name="Spieth J."/>
            <person name="Stage D.E."/>
            <person name="Stark A."/>
            <person name="Stephan W."/>
            <person name="Strausberg R.L."/>
            <person name="Strempel S."/>
            <person name="Sturgill D."/>
            <person name="Sutton G."/>
            <person name="Sutton G.G."/>
            <person name="Tao W."/>
            <person name="Teichmann S."/>
            <person name="Tobari Y.N."/>
            <person name="Tomimura Y."/>
            <person name="Tsolas J.M."/>
            <person name="Valente V.L."/>
            <person name="Venter E."/>
            <person name="Venter J.C."/>
            <person name="Vicario S."/>
            <person name="Vieira F.G."/>
            <person name="Vilella A.J."/>
            <person name="Villasante A."/>
            <person name="Walenz B."/>
            <person name="Wang J."/>
            <person name="Wasserman M."/>
            <person name="Watts T."/>
            <person name="Wilson D."/>
            <person name="Wilson R.K."/>
            <person name="Wing R.A."/>
            <person name="Wolfner M.F."/>
            <person name="Wong A."/>
            <person name="Wong G.K."/>
            <person name="Wu C.I."/>
            <person name="Wu G."/>
            <person name="Yamamoto D."/>
            <person name="Yang H.P."/>
            <person name="Yang S.P."/>
            <person name="Yorke J.A."/>
            <person name="Yoshida K."/>
            <person name="Zdobnov E."/>
            <person name="Zhang P."/>
            <person name="Zhang Y."/>
            <person name="Zimin A.V."/>
            <person name="Baldwin J."/>
            <person name="Abdouelleil A."/>
            <person name="Abdulkadir J."/>
            <person name="Abebe A."/>
            <person name="Abera B."/>
            <person name="Abreu J."/>
            <person name="Acer S.C."/>
            <person name="Aftuck L."/>
            <person name="Alexander A."/>
            <person name="An P."/>
            <person name="Anderson E."/>
            <person name="Anderson S."/>
            <person name="Arachi H."/>
            <person name="Azer M."/>
            <person name="Bachantsang P."/>
            <person name="Barry A."/>
            <person name="Bayul T."/>
            <person name="Berlin A."/>
            <person name="Bessette D."/>
            <person name="Bloom T."/>
            <person name="Blye J."/>
            <person name="Boguslavskiy L."/>
            <person name="Bonnet C."/>
            <person name="Boukhgalter B."/>
            <person name="Bourzgui I."/>
            <person name="Brown A."/>
            <person name="Cahill P."/>
            <person name="Channer S."/>
            <person name="Cheshatsang Y."/>
            <person name="Chuda L."/>
            <person name="Citroen M."/>
            <person name="Collymore A."/>
            <person name="Cooke P."/>
            <person name="Costello M."/>
            <person name="D'Aco K."/>
            <person name="Daza R."/>
            <person name="De Haan G."/>
            <person name="DeGray S."/>
            <person name="DeMaso C."/>
            <person name="Dhargay N."/>
            <person name="Dooley K."/>
            <person name="Dooley E."/>
            <person name="Doricent M."/>
            <person name="Dorje P."/>
            <person name="Dorjee K."/>
            <person name="Dupes A."/>
            <person name="Elong R."/>
            <person name="Falk J."/>
            <person name="Farina A."/>
            <person name="Faro S."/>
            <person name="Ferguson D."/>
            <person name="Fisher S."/>
            <person name="Foley C.D."/>
            <person name="Franke A."/>
            <person name="Friedrich D."/>
            <person name="Gadbois L."/>
            <person name="Gearin G."/>
            <person name="Gearin C.R."/>
            <person name="Giannoukos G."/>
            <person name="Goode T."/>
            <person name="Graham J."/>
            <person name="Grandbois E."/>
            <person name="Grewal S."/>
            <person name="Gyaltsen K."/>
            <person name="Hafez N."/>
            <person name="Hagos B."/>
            <person name="Hall J."/>
            <person name="Henson C."/>
            <person name="Hollinger A."/>
            <person name="Honan T."/>
            <person name="Huard M.D."/>
            <person name="Hughes L."/>
            <person name="Hurhula B."/>
            <person name="Husby M.E."/>
            <person name="Kamat A."/>
            <person name="Kanga B."/>
            <person name="Kashin S."/>
            <person name="Khazanovich D."/>
            <person name="Kisner P."/>
            <person name="Lance K."/>
            <person name="Lara M."/>
            <person name="Lee W."/>
            <person name="Lennon N."/>
            <person name="Letendre F."/>
            <person name="LeVine R."/>
            <person name="Lipovsky A."/>
            <person name="Liu X."/>
            <person name="Liu J."/>
            <person name="Liu S."/>
            <person name="Lokyitsang T."/>
            <person name="Lokyitsang Y."/>
            <person name="Lubonja R."/>
            <person name="Lui A."/>
            <person name="MacDonald P."/>
            <person name="Magnisalis V."/>
            <person name="Maru K."/>
            <person name="Matthews C."/>
            <person name="McCusker W."/>
            <person name="McDonough S."/>
            <person name="Mehta T."/>
            <person name="Meldrim J."/>
            <person name="Meneus L."/>
            <person name="Mihai O."/>
            <person name="Mihalev A."/>
            <person name="Mihova T."/>
            <person name="Mittelman R."/>
            <person name="Mlenga V."/>
            <person name="Montmayeur A."/>
            <person name="Mulrain L."/>
            <person name="Navidi A."/>
            <person name="Naylor J."/>
            <person name="Negash T."/>
            <person name="Nguyen T."/>
            <person name="Nguyen N."/>
            <person name="Nicol R."/>
            <person name="Norbu C."/>
            <person name="Norbu N."/>
            <person name="Novod N."/>
            <person name="O'Neill B."/>
            <person name="Osman S."/>
            <person name="Markiewicz E."/>
            <person name="Oyono O.L."/>
            <person name="Patti C."/>
            <person name="Phunkhang P."/>
            <person name="Pierre F."/>
            <person name="Priest M."/>
            <person name="Raghuraman S."/>
            <person name="Rege F."/>
            <person name="Reyes R."/>
            <person name="Rise C."/>
            <person name="Rogov P."/>
            <person name="Ross K."/>
            <person name="Ryan E."/>
            <person name="Settipalli S."/>
            <person name="Shea T."/>
            <person name="Sherpa N."/>
            <person name="Shi L."/>
            <person name="Shih D."/>
            <person name="Sparrow T."/>
            <person name="Spaulding J."/>
            <person name="Stalker J."/>
            <person name="Stange-Thomann N."/>
            <person name="Stavropoulos S."/>
            <person name="Stone C."/>
            <person name="Strader C."/>
            <person name="Tesfaye S."/>
            <person name="Thomson T."/>
            <person name="Thoulutsang Y."/>
            <person name="Thoulutsang D."/>
            <person name="Topham K."/>
            <person name="Topping I."/>
            <person name="Tsamla T."/>
            <person name="Vassiliev H."/>
            <person name="Vo A."/>
            <person name="Wangchuk T."/>
            <person name="Wangdi T."/>
            <person name="Weiand M."/>
            <person name="Wilkinson J."/>
            <person name="Wilson A."/>
            <person name="Yadav S."/>
            <person name="Young G."/>
            <person name="Yu Q."/>
            <person name="Zembek L."/>
            <person name="Zhong D."/>
            <person name="Zimmer A."/>
            <person name="Zwirko Z."/>
            <person name="Jaffe D.B."/>
            <person name="Alvarez P."/>
            <person name="Brockman W."/>
            <person name="Butler J."/>
            <person name="Chin C."/>
            <person name="Gnerre S."/>
            <person name="Grabherr M."/>
            <person name="Kleber M."/>
            <person name="Mauceli E."/>
            <person name="MacCallum I."/>
        </authorList>
    </citation>
    <scope>NUCLEOTIDE SEQUENCE [LARGE SCALE GENOMIC DNA]</scope>
    <source>
        <strain evidence="8">Tucson 14024-0371.13</strain>
    </source>
</reference>
<organism evidence="7 8">
    <name type="scientific">Drosophila ananassae</name>
    <name type="common">Fruit fly</name>
    <dbReference type="NCBI Taxonomy" id="7217"/>
    <lineage>
        <taxon>Eukaryota</taxon>
        <taxon>Metazoa</taxon>
        <taxon>Ecdysozoa</taxon>
        <taxon>Arthropoda</taxon>
        <taxon>Hexapoda</taxon>
        <taxon>Insecta</taxon>
        <taxon>Pterygota</taxon>
        <taxon>Neoptera</taxon>
        <taxon>Endopterygota</taxon>
        <taxon>Diptera</taxon>
        <taxon>Brachycera</taxon>
        <taxon>Muscomorpha</taxon>
        <taxon>Ephydroidea</taxon>
        <taxon>Drosophilidae</taxon>
        <taxon>Drosophila</taxon>
        <taxon>Sophophora</taxon>
    </lineage>
</organism>
<dbReference type="InterPro" id="IPR050548">
    <property type="entry name" value="PcG_chromatin_remod_factors"/>
</dbReference>
<sequence length="601" mass="65475">MKRTKDEEGAPVPGHSLGQQPSAGSNGTDAPIPAAGLVATTGVVATSVASAAAAAVRTTGRVKKPKQVYDPSDNYVSRNRSSLATAGANTTAHSPATMSMVQSPPTLPASKDSSDGGDSNTSPPGAPDQSTPPPPLTLAAQLAPLTAQLHPQPSSKLQQPARSQPSQKSEPPSRSFDTCQKCAKSEPKRGSGHKSNFLTCKSCTNKWHFPCLPVAFQNLSLARKKFKCEKCRYCQVCGIKCKDLPICSLCVEAFHPSCHDPPLEGITLDEMDPRWKCARCNASLGAPGGSGGMADPPRKSNAGRKKRVLSDPLKAGKPEKMAKLEVKSEEQKNEEQKSEEHKDQEQKPEELKPEEPKQEELKIEEPKPEELRPEEPKDKDPETEEPKAEEQKQEEPKNATQEDVVAKEPEMSSLGELEVKIKQEILSPEQGDEEPQADPLDEPLDEPMNLLLDQLLHQPQDPVQDEPQAQPLIQFPEEELQVVPLVEFPDDEPPNEESPEAHSLTPTPENALALVGPVADLRNIPVATWTVDQVVGFVGRHYPREASAFRFQDIDGASLLLLTRNDVMNGFGLKLGPALRVFELVMCLQNGNDDVRLAWFE</sequence>
<feature type="region of interest" description="Disordered" evidence="5">
    <location>
        <begin position="149"/>
        <end position="194"/>
    </location>
</feature>
<dbReference type="GO" id="GO:0045892">
    <property type="term" value="P:negative regulation of DNA-templated transcription"/>
    <property type="evidence" value="ECO:0007669"/>
    <property type="project" value="TreeGrafter"/>
</dbReference>
<evidence type="ECO:0000313" key="8">
    <source>
        <dbReference type="Proteomes" id="UP000007801"/>
    </source>
</evidence>
<dbReference type="GO" id="GO:0042393">
    <property type="term" value="F:histone binding"/>
    <property type="evidence" value="ECO:0007669"/>
    <property type="project" value="TreeGrafter"/>
</dbReference>
<keyword evidence="2 4" id="KW-0863">Zinc-finger</keyword>
<dbReference type="OrthoDB" id="10004495at2759"/>
<protein>
    <recommendedName>
        <fullName evidence="6">PHD-type domain-containing protein</fullName>
    </recommendedName>
</protein>
<feature type="compositionally biased region" description="Polar residues" evidence="5">
    <location>
        <begin position="74"/>
        <end position="104"/>
    </location>
</feature>
<dbReference type="Gene3D" id="1.10.150.50">
    <property type="entry name" value="Transcription Factor, Ets-1"/>
    <property type="match status" value="1"/>
</dbReference>
<dbReference type="InterPro" id="IPR013083">
    <property type="entry name" value="Znf_RING/FYVE/PHD"/>
</dbReference>
<dbReference type="PANTHER" id="PTHR12247">
    <property type="entry name" value="POLYCOMB GROUP PROTEIN"/>
    <property type="match status" value="1"/>
</dbReference>
<dbReference type="FunCoup" id="B3MWH3">
    <property type="interactions" value="182"/>
</dbReference>
<keyword evidence="1" id="KW-0479">Metal-binding</keyword>
<accession>B3MWH3</accession>
<evidence type="ECO:0000256" key="3">
    <source>
        <dbReference type="ARBA" id="ARBA00022833"/>
    </source>
</evidence>
<dbReference type="InterPro" id="IPR011011">
    <property type="entry name" value="Znf_FYVE_PHD"/>
</dbReference>
<dbReference type="Proteomes" id="UP000007801">
    <property type="component" value="Unassembled WGS sequence"/>
</dbReference>
<dbReference type="SUPFAM" id="SSF47769">
    <property type="entry name" value="SAM/Pointed domain"/>
    <property type="match status" value="1"/>
</dbReference>
<dbReference type="eggNOG" id="ENOG502S723">
    <property type="taxonomic scope" value="Eukaryota"/>
</dbReference>
<feature type="region of interest" description="Disordered" evidence="5">
    <location>
        <begin position="286"/>
        <end position="445"/>
    </location>
</feature>
<proteinExistence type="predicted"/>
<dbReference type="GO" id="GO:0008270">
    <property type="term" value="F:zinc ion binding"/>
    <property type="evidence" value="ECO:0007669"/>
    <property type="project" value="UniProtKB-KW"/>
</dbReference>
<dbReference type="PROSITE" id="PS50016">
    <property type="entry name" value="ZF_PHD_2"/>
    <property type="match status" value="2"/>
</dbReference>
<feature type="compositionally biased region" description="Acidic residues" evidence="5">
    <location>
        <begin position="430"/>
        <end position="445"/>
    </location>
</feature>
<evidence type="ECO:0000259" key="6">
    <source>
        <dbReference type="PROSITE" id="PS50016"/>
    </source>
</evidence>
<dbReference type="AlphaFoldDB" id="B3MWH3"/>
<feature type="domain" description="PHD-type" evidence="6">
    <location>
        <begin position="176"/>
        <end position="234"/>
    </location>
</feature>
<dbReference type="SMART" id="SM00454">
    <property type="entry name" value="SAM"/>
    <property type="match status" value="1"/>
</dbReference>
<evidence type="ECO:0000256" key="1">
    <source>
        <dbReference type="ARBA" id="ARBA00022723"/>
    </source>
</evidence>
<gene>
    <name evidence="7" type="primary">Dana\GF22447</name>
    <name evidence="7" type="synonym">dana_GLEANR_6415</name>
    <name evidence="7" type="ORF">GF22447</name>
</gene>
<dbReference type="PANTHER" id="PTHR12247:SF139">
    <property type="entry name" value="ATHERIN-RELATED"/>
    <property type="match status" value="1"/>
</dbReference>
<dbReference type="InterPro" id="IPR019787">
    <property type="entry name" value="Znf_PHD-finger"/>
</dbReference>
<feature type="compositionally biased region" description="Polar residues" evidence="5">
    <location>
        <begin position="17"/>
        <end position="28"/>
    </location>
</feature>
<dbReference type="CTD" id="31254"/>
<feature type="region of interest" description="Disordered" evidence="5">
    <location>
        <begin position="1"/>
        <end position="33"/>
    </location>
</feature>
<dbReference type="STRING" id="7217.B3MWH3"/>
<dbReference type="PhylomeDB" id="B3MWH3"/>
<evidence type="ECO:0000313" key="7">
    <source>
        <dbReference type="EMBL" id="EDV34958.1"/>
    </source>
</evidence>